<evidence type="ECO:0000313" key="3">
    <source>
        <dbReference type="Proteomes" id="UP000233551"/>
    </source>
</evidence>
<sequence>MAEEQQPVISEQDTPPMTAHSLPQDTHVMSPPAASMVYFGALPTHFPPPAQAPSNVIDLVRFTALEGMVNQLAGNMNTNMTELMAMLRDQNRASSSHTPPPERRTTVHLNPVNPPIYVTDSEDISFSAMTYVPAVSPVSDPMPPPPAPTSVPLPPTAFLSTDSAMLTLPPLTIPTQPPIYIVLPPTVPPVVLPQAPAPTVDHFPFKLHNPK</sequence>
<reference evidence="2 3" key="1">
    <citation type="submission" date="2017-11" db="EMBL/GenBank/DDBJ databases">
        <title>De-novo sequencing of pomegranate (Punica granatum L.) genome.</title>
        <authorList>
            <person name="Akparov Z."/>
            <person name="Amiraslanov A."/>
            <person name="Hajiyeva S."/>
            <person name="Abbasov M."/>
            <person name="Kaur K."/>
            <person name="Hamwieh A."/>
            <person name="Solovyev V."/>
            <person name="Salamov A."/>
            <person name="Braich B."/>
            <person name="Kosarev P."/>
            <person name="Mahmoud A."/>
            <person name="Hajiyev E."/>
            <person name="Babayeva S."/>
            <person name="Izzatullayeva V."/>
            <person name="Mammadov A."/>
            <person name="Mammadov A."/>
            <person name="Sharifova S."/>
            <person name="Ojaghi J."/>
            <person name="Eynullazada K."/>
            <person name="Bayramov B."/>
            <person name="Abdulazimova A."/>
            <person name="Shahmuradov I."/>
        </authorList>
    </citation>
    <scope>NUCLEOTIDE SEQUENCE [LARGE SCALE GENOMIC DNA]</scope>
    <source>
        <strain evidence="3">cv. AG2017</strain>
        <tissue evidence="2">Leaf</tissue>
    </source>
</reference>
<feature type="region of interest" description="Disordered" evidence="1">
    <location>
        <begin position="1"/>
        <end position="28"/>
    </location>
</feature>
<evidence type="ECO:0000313" key="2">
    <source>
        <dbReference type="EMBL" id="PKI67554.1"/>
    </source>
</evidence>
<proteinExistence type="predicted"/>
<evidence type="ECO:0000256" key="1">
    <source>
        <dbReference type="SAM" id="MobiDB-lite"/>
    </source>
</evidence>
<comment type="caution">
    <text evidence="2">The sequence shown here is derived from an EMBL/GenBank/DDBJ whole genome shotgun (WGS) entry which is preliminary data.</text>
</comment>
<dbReference type="Proteomes" id="UP000233551">
    <property type="component" value="Unassembled WGS sequence"/>
</dbReference>
<name>A0A2I0KGC6_PUNGR</name>
<feature type="region of interest" description="Disordered" evidence="1">
    <location>
        <begin position="91"/>
        <end position="114"/>
    </location>
</feature>
<dbReference type="AlphaFoldDB" id="A0A2I0KGC6"/>
<evidence type="ECO:0008006" key="4">
    <source>
        <dbReference type="Google" id="ProtNLM"/>
    </source>
</evidence>
<gene>
    <name evidence="2" type="ORF">CRG98_012138</name>
</gene>
<keyword evidence="3" id="KW-1185">Reference proteome</keyword>
<dbReference type="EMBL" id="PGOL01000597">
    <property type="protein sequence ID" value="PKI67554.1"/>
    <property type="molecule type" value="Genomic_DNA"/>
</dbReference>
<organism evidence="2 3">
    <name type="scientific">Punica granatum</name>
    <name type="common">Pomegranate</name>
    <dbReference type="NCBI Taxonomy" id="22663"/>
    <lineage>
        <taxon>Eukaryota</taxon>
        <taxon>Viridiplantae</taxon>
        <taxon>Streptophyta</taxon>
        <taxon>Embryophyta</taxon>
        <taxon>Tracheophyta</taxon>
        <taxon>Spermatophyta</taxon>
        <taxon>Magnoliopsida</taxon>
        <taxon>eudicotyledons</taxon>
        <taxon>Gunneridae</taxon>
        <taxon>Pentapetalae</taxon>
        <taxon>rosids</taxon>
        <taxon>malvids</taxon>
        <taxon>Myrtales</taxon>
        <taxon>Lythraceae</taxon>
        <taxon>Punica</taxon>
    </lineage>
</organism>
<accession>A0A2I0KGC6</accession>
<protein>
    <recommendedName>
        <fullName evidence="4">Extensin-like</fullName>
    </recommendedName>
</protein>